<dbReference type="Gene3D" id="2.20.28.10">
    <property type="match status" value="1"/>
</dbReference>
<evidence type="ECO:0000256" key="8">
    <source>
        <dbReference type="ARBA" id="ARBA00022490"/>
    </source>
</evidence>
<keyword evidence="7" id="KW-0813">Transport</keyword>
<dbReference type="AlphaFoldDB" id="A0A1N6DJ82"/>
<dbReference type="InterPro" id="IPR050260">
    <property type="entry name" value="FAD-bd_OxRdtase"/>
</dbReference>
<name>A0A1N6DJ82_9GAMM</name>
<dbReference type="PRINTS" id="PR00368">
    <property type="entry name" value="FADPNR"/>
</dbReference>
<evidence type="ECO:0000256" key="5">
    <source>
        <dbReference type="ARBA" id="ARBA00005337"/>
    </source>
</evidence>
<keyword evidence="12" id="KW-0249">Electron transport</keyword>
<comment type="similarity">
    <text evidence="6">Belongs to the FAD-dependent oxidoreductase family.</text>
</comment>
<dbReference type="RefSeq" id="WP_074211494.1">
    <property type="nucleotide sequence ID" value="NZ_FSQX01000001.1"/>
</dbReference>
<comment type="cofactor">
    <cofactor evidence="1">
        <name>Fe(3+)</name>
        <dbReference type="ChEBI" id="CHEBI:29034"/>
    </cofactor>
</comment>
<dbReference type="PRINTS" id="PR00411">
    <property type="entry name" value="PNDRDTASEI"/>
</dbReference>
<dbReference type="InterPro" id="IPR023753">
    <property type="entry name" value="FAD/NAD-binding_dom"/>
</dbReference>
<dbReference type="InterPro" id="IPR024935">
    <property type="entry name" value="Rubredoxin_dom"/>
</dbReference>
<evidence type="ECO:0000313" key="15">
    <source>
        <dbReference type="EMBL" id="SIN70723.1"/>
    </source>
</evidence>
<keyword evidence="10" id="KW-0479">Metal-binding</keyword>
<accession>A0A1N6DJ82</accession>
<dbReference type="PROSITE" id="PS50903">
    <property type="entry name" value="RUBREDOXIN_LIKE"/>
    <property type="match status" value="1"/>
</dbReference>
<protein>
    <submittedName>
        <fullName evidence="15">Rubredoxin-NAD+ reductase</fullName>
    </submittedName>
</protein>
<dbReference type="PROSITE" id="PS00202">
    <property type="entry name" value="RUBREDOXIN"/>
    <property type="match status" value="1"/>
</dbReference>
<dbReference type="Pfam" id="PF07992">
    <property type="entry name" value="Pyr_redox_2"/>
    <property type="match status" value="1"/>
</dbReference>
<dbReference type="Gene3D" id="3.50.50.60">
    <property type="entry name" value="FAD/NAD(P)-binding domain"/>
    <property type="match status" value="2"/>
</dbReference>
<keyword evidence="9" id="KW-0285">Flavoprotein</keyword>
<dbReference type="SUPFAM" id="SSF57802">
    <property type="entry name" value="Rubredoxin-like"/>
    <property type="match status" value="1"/>
</dbReference>
<dbReference type="GO" id="GO:0016491">
    <property type="term" value="F:oxidoreductase activity"/>
    <property type="evidence" value="ECO:0007669"/>
    <property type="project" value="InterPro"/>
</dbReference>
<comment type="similarity">
    <text evidence="5">Belongs to the rubredoxin family.</text>
</comment>
<evidence type="ECO:0000256" key="6">
    <source>
        <dbReference type="ARBA" id="ARBA00006442"/>
    </source>
</evidence>
<keyword evidence="11" id="KW-0274">FAD</keyword>
<dbReference type="EMBL" id="FSQX01000001">
    <property type="protein sequence ID" value="SIN70723.1"/>
    <property type="molecule type" value="Genomic_DNA"/>
</dbReference>
<sequence>MSEERPFQQYICRACGLIYDEAEGDPDSGLAPGTRFEDIPDDWECPLCGVTKADFEPFVPREPVDAVAADASPRRVGAVVVGAGLAGWAAVEALRALDRDLPITLVTACSGDRYHKPELSVALSRGQSADDLVRESGSEAARRLGVQLLPRTFVTGLSPQSRRLRTTRGTLSYTGLVLAMGARPALPAALPEAHCWRVNDLAGWSGLQRALADGPARVAVVGGGMVGCELAEDLARAGHRVSLLDRHAYPLAGLLPEAAGRRLLAAQRALGIAVRPNVAVAGVERNAAGERVVQLADGERLVVDQVVAATGLATEPRLARQAGLDFAGGICVDGRTLATSVPGIFALGDCIAIEGQPCRFIEPLARQAEALAHALLERDHPGYRHAVPVVRLKTRQLPITLSGRPDPDADWVTVSDDAERLEMEQRQGERVLATLSVGAGRRAA</sequence>
<dbReference type="InterPro" id="IPR036188">
    <property type="entry name" value="FAD/NAD-bd_sf"/>
</dbReference>
<dbReference type="SUPFAM" id="SSF51905">
    <property type="entry name" value="FAD/NAD(P)-binding domain"/>
    <property type="match status" value="1"/>
</dbReference>
<evidence type="ECO:0000256" key="11">
    <source>
        <dbReference type="ARBA" id="ARBA00022827"/>
    </source>
</evidence>
<evidence type="ECO:0000313" key="16">
    <source>
        <dbReference type="Proteomes" id="UP000185024"/>
    </source>
</evidence>
<evidence type="ECO:0000256" key="3">
    <source>
        <dbReference type="ARBA" id="ARBA00002792"/>
    </source>
</evidence>
<dbReference type="Pfam" id="PF00301">
    <property type="entry name" value="Rubredoxin"/>
    <property type="match status" value="1"/>
</dbReference>
<comment type="pathway">
    <text evidence="4">Hydrocarbon metabolism; alkane degradation.</text>
</comment>
<feature type="domain" description="Rubredoxin-like" evidence="14">
    <location>
        <begin position="7"/>
        <end position="58"/>
    </location>
</feature>
<reference evidence="15 16" key="1">
    <citation type="submission" date="2016-11" db="EMBL/GenBank/DDBJ databases">
        <authorList>
            <person name="Jaros S."/>
            <person name="Januszkiewicz K."/>
            <person name="Wedrychowicz H."/>
        </authorList>
    </citation>
    <scope>NUCLEOTIDE SEQUENCE [LARGE SCALE GENOMIC DNA]</scope>
    <source>
        <strain evidence="15 16">ACAM 239</strain>
    </source>
</reference>
<proteinExistence type="inferred from homology"/>
<gene>
    <name evidence="15" type="ORF">SAMN05878438_2669</name>
</gene>
<dbReference type="Proteomes" id="UP000185024">
    <property type="component" value="Unassembled WGS sequence"/>
</dbReference>
<dbReference type="PRINTS" id="PR00163">
    <property type="entry name" value="RUBREDOXIN"/>
</dbReference>
<dbReference type="InterPro" id="IPR018527">
    <property type="entry name" value="Rubredoxin_Fe_BS"/>
</dbReference>
<evidence type="ECO:0000256" key="2">
    <source>
        <dbReference type="ARBA" id="ARBA00001974"/>
    </source>
</evidence>
<dbReference type="GO" id="GO:0005506">
    <property type="term" value="F:iron ion binding"/>
    <property type="evidence" value="ECO:0007669"/>
    <property type="project" value="InterPro"/>
</dbReference>
<evidence type="ECO:0000256" key="12">
    <source>
        <dbReference type="ARBA" id="ARBA00022982"/>
    </source>
</evidence>
<dbReference type="PANTHER" id="PTHR43429:SF3">
    <property type="entry name" value="NITRITE REDUCTASE [NAD(P)H]"/>
    <property type="match status" value="1"/>
</dbReference>
<comment type="cofactor">
    <cofactor evidence="2">
        <name>FAD</name>
        <dbReference type="ChEBI" id="CHEBI:57692"/>
    </cofactor>
</comment>
<comment type="function">
    <text evidence="3">Involved in the hydrocarbon hydroxylating system, which transfers electrons from NADH to rubredoxin reductase and then through rubredoxin to alkane 1 monooxygenase.</text>
</comment>
<evidence type="ECO:0000259" key="14">
    <source>
        <dbReference type="PROSITE" id="PS50903"/>
    </source>
</evidence>
<evidence type="ECO:0000256" key="1">
    <source>
        <dbReference type="ARBA" id="ARBA00001965"/>
    </source>
</evidence>
<evidence type="ECO:0000256" key="4">
    <source>
        <dbReference type="ARBA" id="ARBA00004933"/>
    </source>
</evidence>
<evidence type="ECO:0000256" key="9">
    <source>
        <dbReference type="ARBA" id="ARBA00022630"/>
    </source>
</evidence>
<dbReference type="PANTHER" id="PTHR43429">
    <property type="entry name" value="PYRIDINE NUCLEOTIDE-DISULFIDE OXIDOREDUCTASE DOMAIN-CONTAINING"/>
    <property type="match status" value="1"/>
</dbReference>
<dbReference type="CDD" id="cd00730">
    <property type="entry name" value="rubredoxin"/>
    <property type="match status" value="1"/>
</dbReference>
<organism evidence="15 16">
    <name type="scientific">Vreelandella aquamarina</name>
    <dbReference type="NCBI Taxonomy" id="77097"/>
    <lineage>
        <taxon>Bacteria</taxon>
        <taxon>Pseudomonadati</taxon>
        <taxon>Pseudomonadota</taxon>
        <taxon>Gammaproteobacteria</taxon>
        <taxon>Oceanospirillales</taxon>
        <taxon>Halomonadaceae</taxon>
        <taxon>Vreelandella</taxon>
    </lineage>
</organism>
<dbReference type="FunFam" id="2.20.28.10:FF:000001">
    <property type="entry name" value="Rubredoxin"/>
    <property type="match status" value="1"/>
</dbReference>
<keyword evidence="8" id="KW-0963">Cytoplasm</keyword>
<evidence type="ECO:0000256" key="7">
    <source>
        <dbReference type="ARBA" id="ARBA00022448"/>
    </source>
</evidence>
<dbReference type="InterPro" id="IPR024934">
    <property type="entry name" value="Rubredoxin-like_dom"/>
</dbReference>
<evidence type="ECO:0000256" key="13">
    <source>
        <dbReference type="ARBA" id="ARBA00023004"/>
    </source>
</evidence>
<keyword evidence="13" id="KW-0408">Iron</keyword>
<evidence type="ECO:0000256" key="10">
    <source>
        <dbReference type="ARBA" id="ARBA00022723"/>
    </source>
</evidence>